<comment type="caution">
    <text evidence="1">The sequence shown here is derived from an EMBL/GenBank/DDBJ whole genome shotgun (WGS) entry which is preliminary data.</text>
</comment>
<evidence type="ECO:0000313" key="2">
    <source>
        <dbReference type="Proteomes" id="UP000735302"/>
    </source>
</evidence>
<keyword evidence="2" id="KW-1185">Reference proteome</keyword>
<sequence length="125" mass="13730">MSELASQTSGGSIHSKKIECKYIIFNSTTLEPSCIAGFSTTSEDSNIENEEEEFAAVKGKYVMPVYRHALHDDIEEDDNHDKEEGQEVEEAAVSVTTWREGTTALAIFYFTGTNGLQVQMPDGGS</sequence>
<name>A0AAV4C0C6_9GAST</name>
<dbReference type="Proteomes" id="UP000735302">
    <property type="component" value="Unassembled WGS sequence"/>
</dbReference>
<protein>
    <submittedName>
        <fullName evidence="1">Uncharacterized protein</fullName>
    </submittedName>
</protein>
<evidence type="ECO:0000313" key="1">
    <source>
        <dbReference type="EMBL" id="GFO28826.1"/>
    </source>
</evidence>
<organism evidence="1 2">
    <name type="scientific">Plakobranchus ocellatus</name>
    <dbReference type="NCBI Taxonomy" id="259542"/>
    <lineage>
        <taxon>Eukaryota</taxon>
        <taxon>Metazoa</taxon>
        <taxon>Spiralia</taxon>
        <taxon>Lophotrochozoa</taxon>
        <taxon>Mollusca</taxon>
        <taxon>Gastropoda</taxon>
        <taxon>Heterobranchia</taxon>
        <taxon>Euthyneura</taxon>
        <taxon>Panpulmonata</taxon>
        <taxon>Sacoglossa</taxon>
        <taxon>Placobranchoidea</taxon>
        <taxon>Plakobranchidae</taxon>
        <taxon>Plakobranchus</taxon>
    </lineage>
</organism>
<proteinExistence type="predicted"/>
<dbReference type="AlphaFoldDB" id="A0AAV4C0C6"/>
<dbReference type="EMBL" id="BLXT01006084">
    <property type="protein sequence ID" value="GFO28826.1"/>
    <property type="molecule type" value="Genomic_DNA"/>
</dbReference>
<reference evidence="1 2" key="1">
    <citation type="journal article" date="2021" name="Elife">
        <title>Chloroplast acquisition without the gene transfer in kleptoplastic sea slugs, Plakobranchus ocellatus.</title>
        <authorList>
            <person name="Maeda T."/>
            <person name="Takahashi S."/>
            <person name="Yoshida T."/>
            <person name="Shimamura S."/>
            <person name="Takaki Y."/>
            <person name="Nagai Y."/>
            <person name="Toyoda A."/>
            <person name="Suzuki Y."/>
            <person name="Arimoto A."/>
            <person name="Ishii H."/>
            <person name="Satoh N."/>
            <person name="Nishiyama T."/>
            <person name="Hasebe M."/>
            <person name="Maruyama T."/>
            <person name="Minagawa J."/>
            <person name="Obokata J."/>
            <person name="Shigenobu S."/>
        </authorList>
    </citation>
    <scope>NUCLEOTIDE SEQUENCE [LARGE SCALE GENOMIC DNA]</scope>
</reference>
<gene>
    <name evidence="1" type="ORF">PoB_005533100</name>
</gene>
<accession>A0AAV4C0C6</accession>